<keyword evidence="2" id="KW-1185">Reference proteome</keyword>
<evidence type="ECO:0000313" key="2">
    <source>
        <dbReference type="Proteomes" id="UP000231791"/>
    </source>
</evidence>
<reference evidence="1 2" key="1">
    <citation type="submission" date="2017-11" db="EMBL/GenBank/DDBJ databases">
        <title>Complete genome sequence of Streptomyces lavendulae subsp. lavendulae CCM 3239 (formerly 'Streptomyces aureofaciens CCM 3239'), the producer of the angucycline-type antibiotic auricin.</title>
        <authorList>
            <person name="Busche T."/>
            <person name="Novakova R."/>
            <person name="Al'Dilaimi A."/>
            <person name="Homerova D."/>
            <person name="Feckova L."/>
            <person name="Rezuchova B."/>
            <person name="Mingyar E."/>
            <person name="Csolleiova D."/>
            <person name="Bekeova C."/>
            <person name="Winkler A."/>
            <person name="Sevcikova B."/>
            <person name="Kalinowski J."/>
            <person name="Kormanec J."/>
            <person name="Ruckert C."/>
        </authorList>
    </citation>
    <scope>NUCLEOTIDE SEQUENCE [LARGE SCALE GENOMIC DNA]</scope>
    <source>
        <strain evidence="1 2">CCM 3239</strain>
    </source>
</reference>
<accession>A0A2K8P774</accession>
<name>A0A2K8P774_STRLA</name>
<protein>
    <submittedName>
        <fullName evidence="1">Uncharacterized protein</fullName>
    </submittedName>
</protein>
<evidence type="ECO:0000313" key="1">
    <source>
        <dbReference type="EMBL" id="ATZ22602.1"/>
    </source>
</evidence>
<dbReference type="GeneID" id="49389076"/>
<dbReference type="AlphaFoldDB" id="A0A2K8P774"/>
<dbReference type="RefSeq" id="WP_158740620.1">
    <property type="nucleotide sequence ID" value="NZ_CP024985.1"/>
</dbReference>
<proteinExistence type="predicted"/>
<dbReference type="KEGG" id="slx:SLAV_03470"/>
<gene>
    <name evidence="1" type="ORF">SLAV_03470</name>
</gene>
<sequence length="55" mass="6091">MSLFAVLIIGLVVVVIALIAVGPDVPARRNPSVRRTRTRLTTVPAPREGRHRTQY</sequence>
<dbReference type="EMBL" id="CP024985">
    <property type="protein sequence ID" value="ATZ22602.1"/>
    <property type="molecule type" value="Genomic_DNA"/>
</dbReference>
<dbReference type="Proteomes" id="UP000231791">
    <property type="component" value="Chromosome"/>
</dbReference>
<organism evidence="1 2">
    <name type="scientific">Streptomyces lavendulae subsp. lavendulae</name>
    <dbReference type="NCBI Taxonomy" id="58340"/>
    <lineage>
        <taxon>Bacteria</taxon>
        <taxon>Bacillati</taxon>
        <taxon>Actinomycetota</taxon>
        <taxon>Actinomycetes</taxon>
        <taxon>Kitasatosporales</taxon>
        <taxon>Streptomycetaceae</taxon>
        <taxon>Streptomyces</taxon>
    </lineage>
</organism>